<evidence type="ECO:0000256" key="8">
    <source>
        <dbReference type="ARBA" id="ARBA00022801"/>
    </source>
</evidence>
<dbReference type="GO" id="GO:0016485">
    <property type="term" value="P:protein processing"/>
    <property type="evidence" value="ECO:0007669"/>
    <property type="project" value="UniProtKB-ARBA"/>
</dbReference>
<feature type="domain" description="Peptidase M12A" evidence="23">
    <location>
        <begin position="169"/>
        <end position="368"/>
    </location>
</feature>
<dbReference type="SMART" id="SM00179">
    <property type="entry name" value="EGF_CA"/>
    <property type="match status" value="2"/>
</dbReference>
<keyword evidence="3 17" id="KW-0245">EGF-like domain</keyword>
<dbReference type="EC" id="3.4.24.-" evidence="19"/>
<feature type="binding site" evidence="16 18">
    <location>
        <position position="263"/>
    </location>
    <ligand>
        <name>Zn(2+)</name>
        <dbReference type="ChEBI" id="CHEBI:29105"/>
        <note>catalytic</note>
    </ligand>
</feature>
<organism evidence="24 25">
    <name type="scientific">Oedothorax gibbosus</name>
    <dbReference type="NCBI Taxonomy" id="931172"/>
    <lineage>
        <taxon>Eukaryota</taxon>
        <taxon>Metazoa</taxon>
        <taxon>Ecdysozoa</taxon>
        <taxon>Arthropoda</taxon>
        <taxon>Chelicerata</taxon>
        <taxon>Arachnida</taxon>
        <taxon>Araneae</taxon>
        <taxon>Araneomorphae</taxon>
        <taxon>Entelegynae</taxon>
        <taxon>Araneoidea</taxon>
        <taxon>Linyphiidae</taxon>
        <taxon>Erigoninae</taxon>
        <taxon>Oedothorax</taxon>
    </lineage>
</organism>
<dbReference type="PRINTS" id="PR00480">
    <property type="entry name" value="ASTACIN"/>
</dbReference>
<dbReference type="InterPro" id="IPR001506">
    <property type="entry name" value="Peptidase_M12A"/>
</dbReference>
<feature type="disulfide bond" evidence="18">
    <location>
        <begin position="233"/>
        <end position="255"/>
    </location>
</feature>
<keyword evidence="13" id="KW-0325">Glycoprotein</keyword>
<comment type="caution">
    <text evidence="24">The sequence shown here is derived from an EMBL/GenBank/DDBJ whole genome shotgun (WGS) entry which is preliminary data.</text>
</comment>
<dbReference type="FunFam" id="2.60.120.290:FF:000004">
    <property type="entry name" value="Metalloendopeptidase"/>
    <property type="match status" value="1"/>
</dbReference>
<dbReference type="GO" id="GO:0048731">
    <property type="term" value="P:system development"/>
    <property type="evidence" value="ECO:0007669"/>
    <property type="project" value="UniProtKB-ARBA"/>
</dbReference>
<dbReference type="InterPro" id="IPR035914">
    <property type="entry name" value="Sperma_CUB_dom_sf"/>
</dbReference>
<accession>A0AAV6UGK4</accession>
<comment type="function">
    <text evidence="14">Zinc metalloprotease. Provoques deadhesion of endothelial cells from cell cultures, and also degradation of fibronectin, fibrinogen and gelatin in vitro. Its role in the venom is not fully understood but it might act as a spreading factor that facilitates diffusion of other venom toxins. Alternatively, it might be involved in the proteolytic processing of other venom toxins or it might play a role in extra-oral digestion of prey.</text>
</comment>
<name>A0AAV6UGK4_9ARAC</name>
<evidence type="ECO:0000256" key="17">
    <source>
        <dbReference type="PROSITE-ProRule" id="PRU00076"/>
    </source>
</evidence>
<dbReference type="FunFam" id="2.10.25.10:FF:000240">
    <property type="entry name" value="Vitamin K-dependent protein S"/>
    <property type="match status" value="2"/>
</dbReference>
<dbReference type="SMART" id="SM00042">
    <property type="entry name" value="CUB"/>
    <property type="match status" value="5"/>
</dbReference>
<keyword evidence="5 16" id="KW-0479">Metal-binding</keyword>
<keyword evidence="2" id="KW-0217">Developmental protein</keyword>
<dbReference type="InterPro" id="IPR018097">
    <property type="entry name" value="EGF_Ca-bd_CS"/>
</dbReference>
<dbReference type="InterPro" id="IPR006026">
    <property type="entry name" value="Peptidase_Metallo"/>
</dbReference>
<dbReference type="AlphaFoldDB" id="A0AAV6UGK4"/>
<keyword evidence="8 18" id="KW-0378">Hydrolase</keyword>
<evidence type="ECO:0000256" key="19">
    <source>
        <dbReference type="RuleBase" id="RU361183"/>
    </source>
</evidence>
<dbReference type="InterPro" id="IPR000152">
    <property type="entry name" value="EGF-type_Asp/Asn_hydroxyl_site"/>
</dbReference>
<evidence type="ECO:0000256" key="16">
    <source>
        <dbReference type="PIRSR" id="PIRSR001199-2"/>
    </source>
</evidence>
<feature type="domain" description="CUB" evidence="21">
    <location>
        <begin position="641"/>
        <end position="756"/>
    </location>
</feature>
<evidence type="ECO:0000256" key="12">
    <source>
        <dbReference type="ARBA" id="ARBA00023157"/>
    </source>
</evidence>
<dbReference type="Gene3D" id="3.40.390.10">
    <property type="entry name" value="Collagenase (Catalytic Domain)"/>
    <property type="match status" value="1"/>
</dbReference>
<evidence type="ECO:0000256" key="13">
    <source>
        <dbReference type="ARBA" id="ARBA00023180"/>
    </source>
</evidence>
<dbReference type="CDD" id="cd00054">
    <property type="entry name" value="EGF_CA"/>
    <property type="match status" value="2"/>
</dbReference>
<dbReference type="Pfam" id="PF01400">
    <property type="entry name" value="Astacin"/>
    <property type="match status" value="1"/>
</dbReference>
<dbReference type="InterPro" id="IPR009030">
    <property type="entry name" value="Growth_fac_rcpt_cys_sf"/>
</dbReference>
<feature type="binding site" evidence="16 18">
    <location>
        <position position="267"/>
    </location>
    <ligand>
        <name>Zn(2+)</name>
        <dbReference type="ChEBI" id="CHEBI:29105"/>
        <note>catalytic</note>
    </ligand>
</feature>
<feature type="domain" description="CUB" evidence="21">
    <location>
        <begin position="800"/>
        <end position="912"/>
    </location>
</feature>
<dbReference type="InterPro" id="IPR001881">
    <property type="entry name" value="EGF-like_Ca-bd_dom"/>
</dbReference>
<dbReference type="PROSITE" id="PS01186">
    <property type="entry name" value="EGF_2"/>
    <property type="match status" value="2"/>
</dbReference>
<reference evidence="24 25" key="1">
    <citation type="journal article" date="2022" name="Nat. Ecol. Evol.">
        <title>A masculinizing supergene underlies an exaggerated male reproductive morph in a spider.</title>
        <authorList>
            <person name="Hendrickx F."/>
            <person name="De Corte Z."/>
            <person name="Sonet G."/>
            <person name="Van Belleghem S.M."/>
            <person name="Kostlbacher S."/>
            <person name="Vangestel C."/>
        </authorList>
    </citation>
    <scope>NUCLEOTIDE SEQUENCE [LARGE SCALE GENOMIC DNA]</scope>
    <source>
        <strain evidence="24">W744_W776</strain>
    </source>
</reference>
<dbReference type="Proteomes" id="UP000827092">
    <property type="component" value="Unassembled WGS sequence"/>
</dbReference>
<evidence type="ECO:0000256" key="1">
    <source>
        <dbReference type="ARBA" id="ARBA00011245"/>
    </source>
</evidence>
<feature type="domain" description="CUB" evidence="21">
    <location>
        <begin position="370"/>
        <end position="485"/>
    </location>
</feature>
<dbReference type="PROSITE" id="PS50026">
    <property type="entry name" value="EGF_3"/>
    <property type="match status" value="1"/>
</dbReference>
<keyword evidence="25" id="KW-1185">Reference proteome</keyword>
<sequence length="1030" mass="115354">MKNDFLHYTIRIPEGIVYCNLSIHGRTLNPNPTTGWRCIRPDLPPVAGNPLFSSSSPSLVRCLFSPRRGCPMRGRRVAWGALLPPLLMLLLKVGETGGRMGQGSSFPHLVSGDADMDPGKGEIFEGDIIIDRSPHTNFTFIHDFKKIHIPRRRRKGGRRRHSRRRTDRAATARADRLWPHAVIPYEIEANFSGEHRALFKQAMRYWENETCVQFVERTPAQHPDYIVFTERACGCCSFVGRRGNGAQAISIGKNCDKFGIVVHELGHVVGFWHEHTRPDRDKHVQIISRNIVAGQEYNFNKLTEEEVNSLGLQYDYESIMHYARNTFSRSTALDTILPTRGREVVEIGQRVRLSPGDVAQTNILYKCPACGRTYQEPSGFLASPGFDSSSFSGQLSQHCEWRISATQGERISFEVTAVDIDADCATGYLEIRDGYWNKSPLLGRFCGNRVSGERFVSIGHRMLVIYHTLPSAIFYKGFQAKYEALCGGSLEQAYGTIQSPNYPDEYRANKECIWKITVAPGSQVALTFQAFEVEYHDNCGYDFVEVRDGLELHSGFLARLCGYKVPEEVRSTSNHMLVRFFSDSSVLKMGFAATFVTEVDECAGESHGCEQRCVNTIGGYRCECAIGFELHSDGKRCEDACGGVLSAERGMITSPSFPDLYPSNKQCIWEIVAPPRFRITLNFTHFDLEGTNQECEYDSVDVRSKVSPEEEWKKQGTFCGSRLPPTLTSEGSQLRIEFVSDNSVQKSGFAALYFTDQDECATANGGCLQICKNTVGSYQCSCHNGFVLHPNGHDCKEGSCVHHVLSTDGVVSSPNFPDHYPSRKECTWTFDTTPGHRIKLVFDSFELEPHQECAYDHVALYDGDSSDSPLLGRFCGSKVPHPILSTAHTMLVAFRSDPSVQRNGFRAHHTTVCGGRLSASREPSLLYSHAKFGDQNYGAREDCNWIVTAPNSGRVRIRFQSFDLEPEQDCAYDFVQVMDGFETSPTLGKFCGNKIPPDMTSSGFRLLIRFQSDDSISGKGFSLVYSEVFF</sequence>
<dbReference type="Gene3D" id="2.10.25.10">
    <property type="entry name" value="Laminin"/>
    <property type="match status" value="2"/>
</dbReference>
<evidence type="ECO:0000259" key="22">
    <source>
        <dbReference type="PROSITE" id="PS50026"/>
    </source>
</evidence>
<dbReference type="SUPFAM" id="SSF57184">
    <property type="entry name" value="Growth factor receptor domain"/>
    <property type="match status" value="1"/>
</dbReference>
<keyword evidence="11" id="KW-0865">Zymogen</keyword>
<dbReference type="EMBL" id="JAFNEN010000418">
    <property type="protein sequence ID" value="KAG8183432.1"/>
    <property type="molecule type" value="Genomic_DNA"/>
</dbReference>
<evidence type="ECO:0000259" key="21">
    <source>
        <dbReference type="PROSITE" id="PS01180"/>
    </source>
</evidence>
<dbReference type="SMART" id="SM00235">
    <property type="entry name" value="ZnMc"/>
    <property type="match status" value="1"/>
</dbReference>
<dbReference type="PROSITE" id="PS00010">
    <property type="entry name" value="ASX_HYDROXYL"/>
    <property type="match status" value="2"/>
</dbReference>
<feature type="domain" description="EGF-like" evidence="22">
    <location>
        <begin position="598"/>
        <end position="638"/>
    </location>
</feature>
<feature type="compositionally biased region" description="Basic residues" evidence="20">
    <location>
        <begin position="151"/>
        <end position="166"/>
    </location>
</feature>
<protein>
    <recommendedName>
        <fullName evidence="19">Metalloendopeptidase</fullName>
        <ecNumber evidence="19">3.4.24.-</ecNumber>
    </recommendedName>
</protein>
<dbReference type="GO" id="GO:0048468">
    <property type="term" value="P:cell development"/>
    <property type="evidence" value="ECO:0007669"/>
    <property type="project" value="UniProtKB-ARBA"/>
</dbReference>
<evidence type="ECO:0000256" key="14">
    <source>
        <dbReference type="ARBA" id="ARBA00025529"/>
    </source>
</evidence>
<dbReference type="InterPro" id="IPR024079">
    <property type="entry name" value="MetalloPept_cat_dom_sf"/>
</dbReference>
<evidence type="ECO:0000256" key="18">
    <source>
        <dbReference type="PROSITE-ProRule" id="PRU01211"/>
    </source>
</evidence>
<feature type="disulfide bond" evidence="18">
    <location>
        <begin position="235"/>
        <end position="236"/>
    </location>
</feature>
<dbReference type="SUPFAM" id="SSF49854">
    <property type="entry name" value="Spermadhesin, CUB domain"/>
    <property type="match status" value="5"/>
</dbReference>
<evidence type="ECO:0000256" key="11">
    <source>
        <dbReference type="ARBA" id="ARBA00023145"/>
    </source>
</evidence>
<dbReference type="GO" id="GO:0004222">
    <property type="term" value="F:metalloendopeptidase activity"/>
    <property type="evidence" value="ECO:0007669"/>
    <property type="project" value="UniProtKB-UniRule"/>
</dbReference>
<evidence type="ECO:0000256" key="5">
    <source>
        <dbReference type="ARBA" id="ARBA00022723"/>
    </source>
</evidence>
<evidence type="ECO:0000256" key="2">
    <source>
        <dbReference type="ARBA" id="ARBA00022473"/>
    </source>
</evidence>
<dbReference type="FunFam" id="2.60.120.290:FF:000005">
    <property type="entry name" value="Procollagen C-endopeptidase enhancer 1"/>
    <property type="match status" value="1"/>
</dbReference>
<comment type="cofactor">
    <cofactor evidence="18 19">
        <name>Zn(2+)</name>
        <dbReference type="ChEBI" id="CHEBI:29105"/>
    </cofactor>
    <text evidence="18 19">Binds 1 zinc ion per subunit.</text>
</comment>
<dbReference type="InterPro" id="IPR000859">
    <property type="entry name" value="CUB_dom"/>
</dbReference>
<feature type="domain" description="CUB" evidence="21">
    <location>
        <begin position="486"/>
        <end position="598"/>
    </location>
</feature>
<evidence type="ECO:0000256" key="20">
    <source>
        <dbReference type="SAM" id="MobiDB-lite"/>
    </source>
</evidence>
<evidence type="ECO:0000256" key="6">
    <source>
        <dbReference type="ARBA" id="ARBA00022729"/>
    </source>
</evidence>
<keyword evidence="4 18" id="KW-0645">Protease</keyword>
<dbReference type="PIRSF" id="PIRSF001199">
    <property type="entry name" value="BMP_1/tolloid-like"/>
    <property type="match status" value="1"/>
</dbReference>
<dbReference type="FunFam" id="2.60.120.290:FF:000052">
    <property type="entry name" value="Metalloendopeptidase"/>
    <property type="match status" value="1"/>
</dbReference>
<proteinExistence type="predicted"/>
<evidence type="ECO:0000256" key="4">
    <source>
        <dbReference type="ARBA" id="ARBA00022670"/>
    </source>
</evidence>
<gene>
    <name evidence="24" type="ORF">JTE90_023188</name>
</gene>
<dbReference type="GO" id="GO:0030513">
    <property type="term" value="P:positive regulation of BMP signaling pathway"/>
    <property type="evidence" value="ECO:0007669"/>
    <property type="project" value="UniProtKB-ARBA"/>
</dbReference>
<dbReference type="FunFam" id="2.60.120.290:FF:000013">
    <property type="entry name" value="Membrane frizzled-related protein"/>
    <property type="match status" value="1"/>
</dbReference>
<evidence type="ECO:0000259" key="23">
    <source>
        <dbReference type="PROSITE" id="PS51864"/>
    </source>
</evidence>
<dbReference type="InterPro" id="IPR015446">
    <property type="entry name" value="BMP_1/tolloid-like"/>
</dbReference>
<dbReference type="Pfam" id="PF00431">
    <property type="entry name" value="CUB"/>
    <property type="match status" value="5"/>
</dbReference>
<evidence type="ECO:0000256" key="10">
    <source>
        <dbReference type="ARBA" id="ARBA00023049"/>
    </source>
</evidence>
<feature type="region of interest" description="Disordered" evidence="20">
    <location>
        <begin position="151"/>
        <end position="170"/>
    </location>
</feature>
<feature type="active site" evidence="15 18">
    <location>
        <position position="264"/>
    </location>
</feature>
<dbReference type="CDD" id="cd00041">
    <property type="entry name" value="CUB"/>
    <property type="match status" value="5"/>
</dbReference>
<dbReference type="FunFam" id="3.40.390.10:FF:000004">
    <property type="entry name" value="Metalloendopeptidase"/>
    <property type="match status" value="1"/>
</dbReference>
<evidence type="ECO:0000256" key="7">
    <source>
        <dbReference type="ARBA" id="ARBA00022737"/>
    </source>
</evidence>
<evidence type="ECO:0000256" key="3">
    <source>
        <dbReference type="ARBA" id="ARBA00022536"/>
    </source>
</evidence>
<keyword evidence="12 18" id="KW-1015">Disulfide bond</keyword>
<dbReference type="PROSITE" id="PS51864">
    <property type="entry name" value="ASTACIN"/>
    <property type="match status" value="1"/>
</dbReference>
<dbReference type="GO" id="GO:0032927">
    <property type="term" value="P:positive regulation of activin receptor signaling pathway"/>
    <property type="evidence" value="ECO:0007669"/>
    <property type="project" value="UniProtKB-ARBA"/>
</dbReference>
<keyword evidence="6" id="KW-0732">Signal</keyword>
<dbReference type="InterPro" id="IPR000742">
    <property type="entry name" value="EGF"/>
</dbReference>
<dbReference type="GO" id="GO:0008270">
    <property type="term" value="F:zinc ion binding"/>
    <property type="evidence" value="ECO:0007669"/>
    <property type="project" value="UniProtKB-UniRule"/>
</dbReference>
<dbReference type="Gene3D" id="2.60.120.290">
    <property type="entry name" value="Spermadhesin, CUB domain"/>
    <property type="match status" value="5"/>
</dbReference>
<evidence type="ECO:0000313" key="25">
    <source>
        <dbReference type="Proteomes" id="UP000827092"/>
    </source>
</evidence>
<dbReference type="SUPFAM" id="SSF55486">
    <property type="entry name" value="Metalloproteases ('zincins'), catalytic domain"/>
    <property type="match status" value="1"/>
</dbReference>
<feature type="domain" description="CUB" evidence="21">
    <location>
        <begin position="913"/>
        <end position="1028"/>
    </location>
</feature>
<evidence type="ECO:0000256" key="15">
    <source>
        <dbReference type="PIRSR" id="PIRSR001199-1"/>
    </source>
</evidence>
<dbReference type="PANTHER" id="PTHR24251">
    <property type="entry name" value="OVOCHYMASE-RELATED"/>
    <property type="match status" value="1"/>
</dbReference>
<dbReference type="PANTHER" id="PTHR24251:SF43">
    <property type="entry name" value="TOLLOID-LIKE PROTEIN 2"/>
    <property type="match status" value="1"/>
</dbReference>
<dbReference type="GO" id="GO:0005509">
    <property type="term" value="F:calcium ion binding"/>
    <property type="evidence" value="ECO:0007669"/>
    <property type="project" value="InterPro"/>
</dbReference>
<keyword evidence="10 18" id="KW-0482">Metalloprotease</keyword>
<evidence type="ECO:0000313" key="24">
    <source>
        <dbReference type="EMBL" id="KAG8183432.1"/>
    </source>
</evidence>
<dbReference type="PROSITE" id="PS01187">
    <property type="entry name" value="EGF_CA"/>
    <property type="match status" value="2"/>
</dbReference>
<feature type="binding site" evidence="16 18">
    <location>
        <position position="273"/>
    </location>
    <ligand>
        <name>Zn(2+)</name>
        <dbReference type="ChEBI" id="CHEBI:29105"/>
        <note>catalytic</note>
    </ligand>
</feature>
<keyword evidence="7" id="KW-0677">Repeat</keyword>
<dbReference type="PROSITE" id="PS01180">
    <property type="entry name" value="CUB"/>
    <property type="match status" value="5"/>
</dbReference>
<comment type="subunit">
    <text evidence="1">Monomer.</text>
</comment>
<comment type="caution">
    <text evidence="17">Lacks conserved residue(s) required for the propagation of feature annotation.</text>
</comment>
<evidence type="ECO:0000256" key="9">
    <source>
        <dbReference type="ARBA" id="ARBA00022833"/>
    </source>
</evidence>
<keyword evidence="9 16" id="KW-0862">Zinc</keyword>
<dbReference type="Pfam" id="PF14670">
    <property type="entry name" value="FXa_inhibition"/>
    <property type="match status" value="2"/>
</dbReference>
<dbReference type="SMART" id="SM00181">
    <property type="entry name" value="EGF"/>
    <property type="match status" value="2"/>
</dbReference>